<reference evidence="2 3" key="1">
    <citation type="submission" date="2021-06" db="EMBL/GenBank/DDBJ databases">
        <title>Genome sequence of Babesia caballi.</title>
        <authorList>
            <person name="Yamagishi J."/>
            <person name="Kidaka T."/>
            <person name="Ochi A."/>
        </authorList>
    </citation>
    <scope>NUCLEOTIDE SEQUENCE [LARGE SCALE GENOMIC DNA]</scope>
    <source>
        <strain evidence="2">USDA-D6B2</strain>
    </source>
</reference>
<organism evidence="2 3">
    <name type="scientific">Babesia caballi</name>
    <dbReference type="NCBI Taxonomy" id="5871"/>
    <lineage>
        <taxon>Eukaryota</taxon>
        <taxon>Sar</taxon>
        <taxon>Alveolata</taxon>
        <taxon>Apicomplexa</taxon>
        <taxon>Aconoidasida</taxon>
        <taxon>Piroplasmida</taxon>
        <taxon>Babesiidae</taxon>
        <taxon>Babesia</taxon>
    </lineage>
</organism>
<protein>
    <submittedName>
        <fullName evidence="2">Secreted antigen 1</fullName>
    </submittedName>
</protein>
<sequence length="600" mass="64011">MADGCHNIKPPETLREALAFLSKLHTLSAAGELGTKLESKVKEALGDFAGESVNAALSHANDITSNLKAVLEKAKALRDVIIISSHRDTYGDYDKLQINKCIENCVDILLKSLPIIYNTLYYLTFQVSDSVRKREGGEWKYQQCKTDLDYNAYLYKWLIGNTGIPSYDGSNIKLLPCSFRNEELSDKYGSDLHEALLYFVDGEGEETCFSSLLVAILFTTNLAVASTATALTVVAAFCRAVHKETFGNKPSESTYLGLDTICVKVLENLKYLAPWYGESTSANLVACEGALYCFFEKLKPDDFPFLIGWLKKNLKTIIYELRQMDAASKKWSTGIFDQGKHAGPFVYGFLFGEVWASGSYTAQSKLHSVITQLTDQANGSLTSLLKCINPEAETIVNNEQPQQETPAAEAVGAAANHAATSKHVSGSVAVSGMAALGVMPGGGFVTSDEHVTGNMPQEQHTLSPSSAEEPRGFSSTVGSNASEGVQNSTDHPSTGDQGGGKTQGHGAPYSIREPGYDHTSALMTETHRGEVASRTNQNNNNSASSGAPNESDNIGTVTAGDNSTVTIGSAAGGVALLGGGGAALYFLNVGGIKTLITGVP</sequence>
<gene>
    <name evidence="2" type="ORF">BcabD6B2_00850</name>
</gene>
<dbReference type="RefSeq" id="XP_067712721.1">
    <property type="nucleotide sequence ID" value="XM_067856620.1"/>
</dbReference>
<dbReference type="Proteomes" id="UP001497744">
    <property type="component" value="Unassembled WGS sequence"/>
</dbReference>
<dbReference type="EMBL" id="BPLF01000001">
    <property type="protein sequence ID" value="GIX60650.1"/>
    <property type="molecule type" value="Genomic_DNA"/>
</dbReference>
<proteinExistence type="predicted"/>
<name>A0AAV4LLI9_BABCB</name>
<accession>A0AAV4LLI9</accession>
<comment type="caution">
    <text evidence="2">The sequence shown here is derived from an EMBL/GenBank/DDBJ whole genome shotgun (WGS) entry which is preliminary data.</text>
</comment>
<dbReference type="GeneID" id="94192133"/>
<feature type="region of interest" description="Disordered" evidence="1">
    <location>
        <begin position="531"/>
        <end position="557"/>
    </location>
</feature>
<feature type="compositionally biased region" description="Polar residues" evidence="1">
    <location>
        <begin position="454"/>
        <end position="466"/>
    </location>
</feature>
<feature type="region of interest" description="Disordered" evidence="1">
    <location>
        <begin position="447"/>
        <end position="515"/>
    </location>
</feature>
<keyword evidence="3" id="KW-1185">Reference proteome</keyword>
<evidence type="ECO:0000313" key="2">
    <source>
        <dbReference type="EMBL" id="GIX60650.1"/>
    </source>
</evidence>
<evidence type="ECO:0000256" key="1">
    <source>
        <dbReference type="SAM" id="MobiDB-lite"/>
    </source>
</evidence>
<dbReference type="AlphaFoldDB" id="A0AAV4LLI9"/>
<feature type="compositionally biased region" description="Polar residues" evidence="1">
    <location>
        <begin position="473"/>
        <end position="492"/>
    </location>
</feature>
<feature type="compositionally biased region" description="Low complexity" evidence="1">
    <location>
        <begin position="532"/>
        <end position="551"/>
    </location>
</feature>
<evidence type="ECO:0000313" key="3">
    <source>
        <dbReference type="Proteomes" id="UP001497744"/>
    </source>
</evidence>